<comment type="caution">
    <text evidence="1">The sequence shown here is derived from an EMBL/GenBank/DDBJ whole genome shotgun (WGS) entry which is preliminary data.</text>
</comment>
<dbReference type="EMBL" id="JACCCW010000002">
    <property type="protein sequence ID" value="NYF79813.1"/>
    <property type="molecule type" value="Genomic_DNA"/>
</dbReference>
<accession>A0A7Y9TTB3</accession>
<name>A0A7Y9TTB3_9BACT</name>
<proteinExistence type="predicted"/>
<protein>
    <submittedName>
        <fullName evidence="1">Uncharacterized protein</fullName>
    </submittedName>
</protein>
<organism evidence="1 2">
    <name type="scientific">Granulicella arctica</name>
    <dbReference type="NCBI Taxonomy" id="940613"/>
    <lineage>
        <taxon>Bacteria</taxon>
        <taxon>Pseudomonadati</taxon>
        <taxon>Acidobacteriota</taxon>
        <taxon>Terriglobia</taxon>
        <taxon>Terriglobales</taxon>
        <taxon>Acidobacteriaceae</taxon>
        <taxon>Granulicella</taxon>
    </lineage>
</organism>
<dbReference type="AlphaFoldDB" id="A0A7Y9TTB3"/>
<sequence length="61" mass="7155">MLQQFAERDRADDHQIDIVFRIILSAHKRTVDESEFNCFSQESEWLRELVEDASGLGKQCI</sequence>
<evidence type="ECO:0000313" key="2">
    <source>
        <dbReference type="Proteomes" id="UP000589520"/>
    </source>
</evidence>
<gene>
    <name evidence="1" type="ORF">HDF17_002133</name>
</gene>
<keyword evidence="2" id="KW-1185">Reference proteome</keyword>
<reference evidence="1 2" key="1">
    <citation type="submission" date="2020-07" db="EMBL/GenBank/DDBJ databases">
        <title>Genomic Encyclopedia of Type Strains, Phase IV (KMG-V): Genome sequencing to study the core and pangenomes of soil and plant-associated prokaryotes.</title>
        <authorList>
            <person name="Whitman W."/>
        </authorList>
    </citation>
    <scope>NUCLEOTIDE SEQUENCE [LARGE SCALE GENOMIC DNA]</scope>
    <source>
        <strain evidence="1 2">X4EP2</strain>
    </source>
</reference>
<dbReference type="Proteomes" id="UP000589520">
    <property type="component" value="Unassembled WGS sequence"/>
</dbReference>
<evidence type="ECO:0000313" key="1">
    <source>
        <dbReference type="EMBL" id="NYF79813.1"/>
    </source>
</evidence>